<comment type="caution">
    <text evidence="2">The sequence shown here is derived from an EMBL/GenBank/DDBJ whole genome shotgun (WGS) entry which is preliminary data.</text>
</comment>
<name>A0A101PA74_9ACTN</name>
<proteinExistence type="predicted"/>
<evidence type="ECO:0000313" key="2">
    <source>
        <dbReference type="EMBL" id="KUN07758.1"/>
    </source>
</evidence>
<dbReference type="Proteomes" id="UP000053127">
    <property type="component" value="Unassembled WGS sequence"/>
</dbReference>
<feature type="region of interest" description="Disordered" evidence="1">
    <location>
        <begin position="1"/>
        <end position="29"/>
    </location>
</feature>
<keyword evidence="3" id="KW-1185">Reference proteome</keyword>
<evidence type="ECO:0000313" key="3">
    <source>
        <dbReference type="Proteomes" id="UP000053127"/>
    </source>
</evidence>
<evidence type="ECO:0008006" key="4">
    <source>
        <dbReference type="Google" id="ProtNLM"/>
    </source>
</evidence>
<feature type="compositionally biased region" description="Gly residues" evidence="1">
    <location>
        <begin position="13"/>
        <end position="24"/>
    </location>
</feature>
<sequence>MSTRVSGRRYGLGPAGAGGGGGRCPGSVGRLSKTVSSQVKAGLKSFLRPVGHRSWTRSARWLADLTRTRTVDRIKVMIE</sequence>
<evidence type="ECO:0000256" key="1">
    <source>
        <dbReference type="SAM" id="MobiDB-lite"/>
    </source>
</evidence>
<organism evidence="2 3">
    <name type="scientific">Streptomyces yokosukanensis</name>
    <dbReference type="NCBI Taxonomy" id="67386"/>
    <lineage>
        <taxon>Bacteria</taxon>
        <taxon>Bacillati</taxon>
        <taxon>Actinomycetota</taxon>
        <taxon>Actinomycetes</taxon>
        <taxon>Kitasatosporales</taxon>
        <taxon>Streptomycetaceae</taxon>
        <taxon>Streptomyces</taxon>
    </lineage>
</organism>
<dbReference type="EMBL" id="LMWN01000011">
    <property type="protein sequence ID" value="KUN07758.1"/>
    <property type="molecule type" value="Genomic_DNA"/>
</dbReference>
<accession>A0A101PA74</accession>
<protein>
    <recommendedName>
        <fullName evidence="4">Transposase</fullName>
    </recommendedName>
</protein>
<dbReference type="AlphaFoldDB" id="A0A101PA74"/>
<dbReference type="STRING" id="67386.AQI95_10220"/>
<gene>
    <name evidence="2" type="ORF">AQI95_10220</name>
</gene>
<reference evidence="2 3" key="1">
    <citation type="submission" date="2015-10" db="EMBL/GenBank/DDBJ databases">
        <title>Draft genome sequence of Streptomyces yokosukanensis DSM 40224, type strain for the species Streptomyces yokosukanensis.</title>
        <authorList>
            <person name="Ruckert C."/>
            <person name="Winkler A."/>
            <person name="Kalinowski J."/>
            <person name="Kampfer P."/>
            <person name="Glaeser S."/>
        </authorList>
    </citation>
    <scope>NUCLEOTIDE SEQUENCE [LARGE SCALE GENOMIC DNA]</scope>
    <source>
        <strain evidence="2 3">DSM 40224</strain>
    </source>
</reference>